<reference evidence="2 3" key="1">
    <citation type="submission" date="2020-02" db="EMBL/GenBank/DDBJ databases">
        <title>Out from the shadows clarifying the taxonomy of the family Cryomorphaceae and related taxa by utilizing the GTDB taxonomic framework.</title>
        <authorList>
            <person name="Bowman J.P."/>
        </authorList>
    </citation>
    <scope>NUCLEOTIDE SEQUENCE [LARGE SCALE GENOMIC DNA]</scope>
    <source>
        <strain evidence="2 3">QSSC 1-22</strain>
    </source>
</reference>
<evidence type="ECO:0000313" key="3">
    <source>
        <dbReference type="Proteomes" id="UP000486602"/>
    </source>
</evidence>
<feature type="signal peptide" evidence="1">
    <location>
        <begin position="1"/>
        <end position="23"/>
    </location>
</feature>
<dbReference type="SUPFAM" id="SSF53850">
    <property type="entry name" value="Periplasmic binding protein-like II"/>
    <property type="match status" value="1"/>
</dbReference>
<dbReference type="Gene3D" id="3.40.190.10">
    <property type="entry name" value="Periplasmic binding protein-like II"/>
    <property type="match status" value="2"/>
</dbReference>
<dbReference type="EMBL" id="JAAGVY010000012">
    <property type="protein sequence ID" value="NEN23543.1"/>
    <property type="molecule type" value="Genomic_DNA"/>
</dbReference>
<dbReference type="Pfam" id="PF13416">
    <property type="entry name" value="SBP_bac_8"/>
    <property type="match status" value="1"/>
</dbReference>
<keyword evidence="3" id="KW-1185">Reference proteome</keyword>
<organism evidence="2 3">
    <name type="scientific">Cryomorpha ignava</name>
    <dbReference type="NCBI Taxonomy" id="101383"/>
    <lineage>
        <taxon>Bacteria</taxon>
        <taxon>Pseudomonadati</taxon>
        <taxon>Bacteroidota</taxon>
        <taxon>Flavobacteriia</taxon>
        <taxon>Flavobacteriales</taxon>
        <taxon>Cryomorphaceae</taxon>
        <taxon>Cryomorpha</taxon>
    </lineage>
</organism>
<dbReference type="PANTHER" id="PTHR42779">
    <property type="entry name" value="PROTEIN YNJB"/>
    <property type="match status" value="1"/>
</dbReference>
<protein>
    <submittedName>
        <fullName evidence="2">ABC transporter substrate-binding protein</fullName>
    </submittedName>
</protein>
<accession>A0A7K3WPF6</accession>
<evidence type="ECO:0000313" key="2">
    <source>
        <dbReference type="EMBL" id="NEN23543.1"/>
    </source>
</evidence>
<dbReference type="InterPro" id="IPR027020">
    <property type="entry name" value="YnjB"/>
</dbReference>
<gene>
    <name evidence="2" type="ORF">G3O08_08520</name>
</gene>
<dbReference type="PANTHER" id="PTHR42779:SF1">
    <property type="entry name" value="PROTEIN YNJB"/>
    <property type="match status" value="1"/>
</dbReference>
<feature type="chain" id="PRO_5029802682" evidence="1">
    <location>
        <begin position="24"/>
        <end position="407"/>
    </location>
</feature>
<name>A0A7K3WPF6_9FLAO</name>
<dbReference type="PIRSF" id="PIRSF029172">
    <property type="entry name" value="UCP029172_ABC_sbc_YnjB"/>
    <property type="match status" value="1"/>
</dbReference>
<evidence type="ECO:0000256" key="1">
    <source>
        <dbReference type="SAM" id="SignalP"/>
    </source>
</evidence>
<dbReference type="RefSeq" id="WP_163284880.1">
    <property type="nucleotide sequence ID" value="NZ_JAAGVY010000012.1"/>
</dbReference>
<sequence>MNSIKLCLQLAFIGLLWSSCVNESTVPETDILHDSWSEIEKKAEGSTVAFMMWQGSPVLNEYINNYLVPTLKEKYDIRLEISGGQGPEIVKLVMGEKQANVDDGQVDMVWINGETFFQLRKIDGLWGPFVEKLPSSEYVNFDNKFISVDFQQPIEYMEAPWGMGQFALVYDTARTAVPPRNLTELETYIKANPGSFTISNDFSGMTLLKVFMAELGGSPGSLDGPFDQVKYDKLSKQLWDFINSNKRYFWKKGTNFPKEHTKMDQMFATGELGLIYGFSEGGVESKVEQGLYPKSTRAYVWDNGTVLNSNFLGIPYNSGNKAGAMVAINFMMSPEGQYNRKVISGRESRTILDMDLLPEEWKQKFENVPKRKYSPDQEVMAQKAIQEPAPEYMINLFEDFRTEVIEK</sequence>
<dbReference type="InterPro" id="IPR006059">
    <property type="entry name" value="SBP"/>
</dbReference>
<keyword evidence="1" id="KW-0732">Signal</keyword>
<dbReference type="AlphaFoldDB" id="A0A7K3WPF6"/>
<dbReference type="NCBIfam" id="NF008633">
    <property type="entry name" value="PRK11622.1"/>
    <property type="match status" value="1"/>
</dbReference>
<dbReference type="PROSITE" id="PS51257">
    <property type="entry name" value="PROKAR_LIPOPROTEIN"/>
    <property type="match status" value="1"/>
</dbReference>
<comment type="caution">
    <text evidence="2">The sequence shown here is derived from an EMBL/GenBank/DDBJ whole genome shotgun (WGS) entry which is preliminary data.</text>
</comment>
<proteinExistence type="predicted"/>
<dbReference type="Proteomes" id="UP000486602">
    <property type="component" value="Unassembled WGS sequence"/>
</dbReference>